<feature type="domain" description="HMA" evidence="1">
    <location>
        <begin position="1"/>
        <end position="67"/>
    </location>
</feature>
<dbReference type="Pfam" id="PF00403">
    <property type="entry name" value="HMA"/>
    <property type="match status" value="1"/>
</dbReference>
<organism evidence="2 3">
    <name type="scientific">Arenibacter algicola</name>
    <dbReference type="NCBI Taxonomy" id="616991"/>
    <lineage>
        <taxon>Bacteria</taxon>
        <taxon>Pseudomonadati</taxon>
        <taxon>Bacteroidota</taxon>
        <taxon>Flavobacteriia</taxon>
        <taxon>Flavobacteriales</taxon>
        <taxon>Flavobacteriaceae</taxon>
        <taxon>Arenibacter</taxon>
    </lineage>
</organism>
<proteinExistence type="predicted"/>
<gene>
    <name evidence="2" type="ORF">AREALGSMS7_02408</name>
</gene>
<dbReference type="STRING" id="616991.GCA_000733925_00716"/>
<protein>
    <submittedName>
        <fullName evidence="2">Copper chaperone</fullName>
    </submittedName>
</protein>
<dbReference type="EMBL" id="CP022515">
    <property type="protein sequence ID" value="ASO05856.1"/>
    <property type="molecule type" value="Genomic_DNA"/>
</dbReference>
<dbReference type="Proteomes" id="UP000204551">
    <property type="component" value="Chromosome"/>
</dbReference>
<evidence type="ECO:0000259" key="1">
    <source>
        <dbReference type="PROSITE" id="PS50846"/>
    </source>
</evidence>
<dbReference type="Gene3D" id="3.30.70.100">
    <property type="match status" value="1"/>
</dbReference>
<dbReference type="RefSeq" id="WP_009778930.1">
    <property type="nucleotide sequence ID" value="NZ_CP022515.1"/>
</dbReference>
<dbReference type="PROSITE" id="PS50846">
    <property type="entry name" value="HMA_2"/>
    <property type="match status" value="1"/>
</dbReference>
<reference evidence="2 3" key="1">
    <citation type="submission" date="2017-07" db="EMBL/GenBank/DDBJ databases">
        <title>Genome Sequence of Arenibacter algicola Strain SMS7 Isolated from a culture of the Diatom Skeletonema marinoi.</title>
        <authorList>
            <person name="Topel M."/>
            <person name="Pinder M.I.M."/>
            <person name="Johansson O.N."/>
            <person name="Kourtchenko O."/>
            <person name="Godhe A."/>
            <person name="Clarke A.K."/>
        </authorList>
    </citation>
    <scope>NUCLEOTIDE SEQUENCE [LARGE SCALE GENOMIC DNA]</scope>
    <source>
        <strain evidence="2 3">SMS7</strain>
    </source>
</reference>
<dbReference type="InterPro" id="IPR006121">
    <property type="entry name" value="HMA_dom"/>
</dbReference>
<dbReference type="AlphaFoldDB" id="A0A221UXL2"/>
<dbReference type="GO" id="GO:0046872">
    <property type="term" value="F:metal ion binding"/>
    <property type="evidence" value="ECO:0007669"/>
    <property type="project" value="InterPro"/>
</dbReference>
<accession>A0A221UXL2</accession>
<sequence>MKTLKFKTNINCGGCVSKVTPFLNKQEGVESWEVDTSNPDKILTIESDGATEEDVKSTLQKVGFKAEPVD</sequence>
<dbReference type="InterPro" id="IPR036163">
    <property type="entry name" value="HMA_dom_sf"/>
</dbReference>
<dbReference type="KEGG" id="aalg:AREALGSMS7_02408"/>
<dbReference type="CDD" id="cd00371">
    <property type="entry name" value="HMA"/>
    <property type="match status" value="1"/>
</dbReference>
<evidence type="ECO:0000313" key="2">
    <source>
        <dbReference type="EMBL" id="ASO05856.1"/>
    </source>
</evidence>
<name>A0A221UXL2_9FLAO</name>
<dbReference type="SUPFAM" id="SSF55008">
    <property type="entry name" value="HMA, heavy metal-associated domain"/>
    <property type="match status" value="1"/>
</dbReference>
<dbReference type="eggNOG" id="COG2608">
    <property type="taxonomic scope" value="Bacteria"/>
</dbReference>
<evidence type="ECO:0000313" key="3">
    <source>
        <dbReference type="Proteomes" id="UP000204551"/>
    </source>
</evidence>